<feature type="transmembrane region" description="Helical" evidence="9">
    <location>
        <begin position="83"/>
        <end position="102"/>
    </location>
</feature>
<feature type="transmembrane region" description="Helical" evidence="9">
    <location>
        <begin position="178"/>
        <end position="203"/>
    </location>
</feature>
<dbReference type="FunFam" id="3.40.50.300:FF:000287">
    <property type="entry name" value="Multidrug ABC transporter ATP-binding protein"/>
    <property type="match status" value="1"/>
</dbReference>
<evidence type="ECO:0000256" key="9">
    <source>
        <dbReference type="SAM" id="Phobius"/>
    </source>
</evidence>
<evidence type="ECO:0000259" key="10">
    <source>
        <dbReference type="PROSITE" id="PS50893"/>
    </source>
</evidence>
<dbReference type="SUPFAM" id="SSF90123">
    <property type="entry name" value="ABC transporter transmembrane region"/>
    <property type="match status" value="1"/>
</dbReference>
<sequence>MDAGGVMVEPDRPAVAAAQDPAASSMARGGLWGIIGPVRGAIWLAMALAGVGMACAISAVAALAGVLDAIQGGTVTLPLVGDWGAWAFGGLAVGLIVASLVLRTGAFTISHLAAFRLEQALRTDLADHLARVPLGYVTHMGTGALTKAMQDDVRNLHAFVADSTPIIGRNITAPVMTLLLLFLIDWRLALVALGVFAVGMTAMRLAMRDYAALRQRYDQAREAIQAAVIEFVQAMAVVRLFDGGGTSFRRYHTALETFRDVFRHWVLATGTAGRITLAVLSPVPTLLVVSTVGAILYANDLVSFPALVAVLMLSTGVADALMPLMWMNEFLHKARAGALRVQEILAVPPLPVPARPTEPADTSVTFDGVSFQYPGRDVAVLEDLSFTVPPGTVTALVGPSGAGKSTVARLIPRFWDVSGGAVRIGGVDVRDCAAEALTRHVSFVFQDTFLFRDTIANNILLARPEATREEVEAAARVAQAHDFIAALPQGYETVAGDRGARLSGGQRQRITIARAVLRNAPILMLDEATAFADPENEALIVEALASLMKGRTVIVIAHRLATIRDADQIVVLDRGRVSECGTHGELVAADGLYTRLWHLHEAAQGWALRGDGPGASQ</sequence>
<evidence type="ECO:0000313" key="12">
    <source>
        <dbReference type="EMBL" id="SDE50968.1"/>
    </source>
</evidence>
<dbReference type="InterPro" id="IPR011527">
    <property type="entry name" value="ABC1_TM_dom"/>
</dbReference>
<dbReference type="InterPro" id="IPR017871">
    <property type="entry name" value="ABC_transporter-like_CS"/>
</dbReference>
<dbReference type="EMBL" id="FNAP01000007">
    <property type="protein sequence ID" value="SDE50968.1"/>
    <property type="molecule type" value="Genomic_DNA"/>
</dbReference>
<evidence type="ECO:0000256" key="7">
    <source>
        <dbReference type="ARBA" id="ARBA00023136"/>
    </source>
</evidence>
<evidence type="ECO:0000256" key="1">
    <source>
        <dbReference type="ARBA" id="ARBA00004651"/>
    </source>
</evidence>
<feature type="coiled-coil region" evidence="8">
    <location>
        <begin position="203"/>
        <end position="230"/>
    </location>
</feature>
<dbReference type="GO" id="GO:0140359">
    <property type="term" value="F:ABC-type transporter activity"/>
    <property type="evidence" value="ECO:0007669"/>
    <property type="project" value="InterPro"/>
</dbReference>
<keyword evidence="7 9" id="KW-0472">Membrane</keyword>
<evidence type="ECO:0000256" key="4">
    <source>
        <dbReference type="ARBA" id="ARBA00022741"/>
    </source>
</evidence>
<dbReference type="GO" id="GO:0016887">
    <property type="term" value="F:ATP hydrolysis activity"/>
    <property type="evidence" value="ECO:0007669"/>
    <property type="project" value="InterPro"/>
</dbReference>
<dbReference type="PANTHER" id="PTHR24221">
    <property type="entry name" value="ATP-BINDING CASSETTE SUB-FAMILY B"/>
    <property type="match status" value="1"/>
</dbReference>
<dbReference type="InterPro" id="IPR027417">
    <property type="entry name" value="P-loop_NTPase"/>
</dbReference>
<dbReference type="Proteomes" id="UP000199412">
    <property type="component" value="Unassembled WGS sequence"/>
</dbReference>
<dbReference type="AlphaFoldDB" id="A0A1G7DH93"/>
<keyword evidence="13" id="KW-1185">Reference proteome</keyword>
<feature type="transmembrane region" description="Helical" evidence="9">
    <location>
        <begin position="277"/>
        <end position="298"/>
    </location>
</feature>
<evidence type="ECO:0000256" key="2">
    <source>
        <dbReference type="ARBA" id="ARBA00022448"/>
    </source>
</evidence>
<dbReference type="Gene3D" id="3.40.50.300">
    <property type="entry name" value="P-loop containing nucleotide triphosphate hydrolases"/>
    <property type="match status" value="1"/>
</dbReference>
<keyword evidence="5 12" id="KW-0067">ATP-binding</keyword>
<name>A0A1G7DH93_9PROT</name>
<organism evidence="12 13">
    <name type="scientific">Rhodospira trueperi</name>
    <dbReference type="NCBI Taxonomy" id="69960"/>
    <lineage>
        <taxon>Bacteria</taxon>
        <taxon>Pseudomonadati</taxon>
        <taxon>Pseudomonadota</taxon>
        <taxon>Alphaproteobacteria</taxon>
        <taxon>Rhodospirillales</taxon>
        <taxon>Rhodospirillaceae</taxon>
        <taxon>Rhodospira</taxon>
    </lineage>
</organism>
<feature type="domain" description="ABC transmembrane type-1" evidence="11">
    <location>
        <begin position="43"/>
        <end position="333"/>
    </location>
</feature>
<dbReference type="SMART" id="SM00382">
    <property type="entry name" value="AAA"/>
    <property type="match status" value="1"/>
</dbReference>
<evidence type="ECO:0000256" key="8">
    <source>
        <dbReference type="SAM" id="Coils"/>
    </source>
</evidence>
<feature type="transmembrane region" description="Helical" evidence="9">
    <location>
        <begin position="41"/>
        <end position="63"/>
    </location>
</feature>
<dbReference type="InterPro" id="IPR003439">
    <property type="entry name" value="ABC_transporter-like_ATP-bd"/>
</dbReference>
<dbReference type="InterPro" id="IPR036640">
    <property type="entry name" value="ABC1_TM_sf"/>
</dbReference>
<protein>
    <submittedName>
        <fullName evidence="12">ATP-binding cassette, subfamily B</fullName>
    </submittedName>
</protein>
<dbReference type="PROSITE" id="PS00211">
    <property type="entry name" value="ABC_TRANSPORTER_1"/>
    <property type="match status" value="1"/>
</dbReference>
<dbReference type="PROSITE" id="PS50893">
    <property type="entry name" value="ABC_TRANSPORTER_2"/>
    <property type="match status" value="1"/>
</dbReference>
<dbReference type="Pfam" id="PF00664">
    <property type="entry name" value="ABC_membrane"/>
    <property type="match status" value="1"/>
</dbReference>
<dbReference type="GO" id="GO:0005524">
    <property type="term" value="F:ATP binding"/>
    <property type="evidence" value="ECO:0007669"/>
    <property type="project" value="UniProtKB-KW"/>
</dbReference>
<keyword evidence="8" id="KW-0175">Coiled coil</keyword>
<comment type="subcellular location">
    <subcellularLocation>
        <location evidence="1">Cell membrane</location>
        <topology evidence="1">Multi-pass membrane protein</topology>
    </subcellularLocation>
</comment>
<dbReference type="GO" id="GO:0005886">
    <property type="term" value="C:plasma membrane"/>
    <property type="evidence" value="ECO:0007669"/>
    <property type="project" value="UniProtKB-SubCell"/>
</dbReference>
<dbReference type="PROSITE" id="PS50929">
    <property type="entry name" value="ABC_TM1F"/>
    <property type="match status" value="1"/>
</dbReference>
<dbReference type="InterPro" id="IPR003593">
    <property type="entry name" value="AAA+_ATPase"/>
</dbReference>
<feature type="transmembrane region" description="Helical" evidence="9">
    <location>
        <begin position="304"/>
        <end position="326"/>
    </location>
</feature>
<evidence type="ECO:0000259" key="11">
    <source>
        <dbReference type="PROSITE" id="PS50929"/>
    </source>
</evidence>
<keyword evidence="4" id="KW-0547">Nucleotide-binding</keyword>
<evidence type="ECO:0000256" key="6">
    <source>
        <dbReference type="ARBA" id="ARBA00022989"/>
    </source>
</evidence>
<keyword evidence="6 9" id="KW-1133">Transmembrane helix</keyword>
<keyword evidence="2" id="KW-0813">Transport</keyword>
<proteinExistence type="predicted"/>
<gene>
    <name evidence="12" type="ORF">SAMN05421720_107192</name>
</gene>
<dbReference type="InterPro" id="IPR039421">
    <property type="entry name" value="Type_1_exporter"/>
</dbReference>
<evidence type="ECO:0000256" key="5">
    <source>
        <dbReference type="ARBA" id="ARBA00022840"/>
    </source>
</evidence>
<dbReference type="SUPFAM" id="SSF52540">
    <property type="entry name" value="P-loop containing nucleoside triphosphate hydrolases"/>
    <property type="match status" value="1"/>
</dbReference>
<dbReference type="CDD" id="cd07346">
    <property type="entry name" value="ABC_6TM_exporters"/>
    <property type="match status" value="1"/>
</dbReference>
<keyword evidence="3 9" id="KW-0812">Transmembrane</keyword>
<feature type="domain" description="ABC transporter" evidence="10">
    <location>
        <begin position="364"/>
        <end position="599"/>
    </location>
</feature>
<dbReference type="STRING" id="69960.SAMN05421720_107192"/>
<accession>A0A1G7DH93</accession>
<dbReference type="Pfam" id="PF00005">
    <property type="entry name" value="ABC_tran"/>
    <property type="match status" value="1"/>
</dbReference>
<dbReference type="Gene3D" id="1.20.1560.10">
    <property type="entry name" value="ABC transporter type 1, transmembrane domain"/>
    <property type="match status" value="1"/>
</dbReference>
<evidence type="ECO:0000256" key="3">
    <source>
        <dbReference type="ARBA" id="ARBA00022692"/>
    </source>
</evidence>
<reference evidence="12 13" key="1">
    <citation type="submission" date="2016-10" db="EMBL/GenBank/DDBJ databases">
        <authorList>
            <person name="de Groot N.N."/>
        </authorList>
    </citation>
    <scope>NUCLEOTIDE SEQUENCE [LARGE SCALE GENOMIC DNA]</scope>
    <source>
        <strain evidence="12 13">ATCC 700224</strain>
    </source>
</reference>
<evidence type="ECO:0000313" key="13">
    <source>
        <dbReference type="Proteomes" id="UP000199412"/>
    </source>
</evidence>
<dbReference type="PANTHER" id="PTHR24221:SF654">
    <property type="entry name" value="ATP-BINDING CASSETTE SUB-FAMILY B MEMBER 6"/>
    <property type="match status" value="1"/>
</dbReference>